<evidence type="ECO:0000256" key="1">
    <source>
        <dbReference type="RuleBase" id="RU003513"/>
    </source>
</evidence>
<dbReference type="Gene3D" id="3.40.50.2000">
    <property type="entry name" value="Glycogen Phosphorylase B"/>
    <property type="match status" value="2"/>
</dbReference>
<gene>
    <name evidence="3" type="primary">bplD</name>
    <name evidence="3" type="ORF">GCM10007939_22410</name>
</gene>
<dbReference type="PANTHER" id="PTHR43174:SF1">
    <property type="entry name" value="UDP-N-ACETYLGLUCOSAMINE 2-EPIMERASE"/>
    <property type="match status" value="1"/>
</dbReference>
<evidence type="ECO:0000259" key="2">
    <source>
        <dbReference type="Pfam" id="PF02350"/>
    </source>
</evidence>
<comment type="similarity">
    <text evidence="1">Belongs to the UDP-N-acetylglucosamine 2-epimerase family.</text>
</comment>
<name>A0ABQ5VXL6_9RHOB</name>
<evidence type="ECO:0000313" key="3">
    <source>
        <dbReference type="EMBL" id="GLQ35957.1"/>
    </source>
</evidence>
<evidence type="ECO:0000313" key="4">
    <source>
        <dbReference type="Proteomes" id="UP001156694"/>
    </source>
</evidence>
<dbReference type="EMBL" id="BSNN01000007">
    <property type="protein sequence ID" value="GLQ35957.1"/>
    <property type="molecule type" value="Genomic_DNA"/>
</dbReference>
<accession>A0ABQ5VXL6</accession>
<dbReference type="CDD" id="cd03786">
    <property type="entry name" value="GTB_UDP-GlcNAc_2-Epimerase"/>
    <property type="match status" value="1"/>
</dbReference>
<dbReference type="InterPro" id="IPR003331">
    <property type="entry name" value="UDP_GlcNAc_Epimerase_2_dom"/>
</dbReference>
<comment type="caution">
    <text evidence="3">The sequence shown here is derived from an EMBL/GenBank/DDBJ whole genome shotgun (WGS) entry which is preliminary data.</text>
</comment>
<dbReference type="NCBIfam" id="TIGR00236">
    <property type="entry name" value="wecB"/>
    <property type="match status" value="1"/>
</dbReference>
<protein>
    <submittedName>
        <fullName evidence="3">UDP-N-acetyl glucosamine 2-epimerase</fullName>
    </submittedName>
</protein>
<reference evidence="4" key="1">
    <citation type="journal article" date="2019" name="Int. J. Syst. Evol. Microbiol.">
        <title>The Global Catalogue of Microorganisms (GCM) 10K type strain sequencing project: providing services to taxonomists for standard genome sequencing and annotation.</title>
        <authorList>
            <consortium name="The Broad Institute Genomics Platform"/>
            <consortium name="The Broad Institute Genome Sequencing Center for Infectious Disease"/>
            <person name="Wu L."/>
            <person name="Ma J."/>
        </authorList>
    </citation>
    <scope>NUCLEOTIDE SEQUENCE [LARGE SCALE GENOMIC DNA]</scope>
    <source>
        <strain evidence="4">NBRC 110140</strain>
    </source>
</reference>
<dbReference type="Pfam" id="PF02350">
    <property type="entry name" value="Epimerase_2"/>
    <property type="match status" value="1"/>
</dbReference>
<organism evidence="3 4">
    <name type="scientific">Amylibacter marinus</name>
    <dbReference type="NCBI Taxonomy" id="1475483"/>
    <lineage>
        <taxon>Bacteria</taxon>
        <taxon>Pseudomonadati</taxon>
        <taxon>Pseudomonadota</taxon>
        <taxon>Alphaproteobacteria</taxon>
        <taxon>Rhodobacterales</taxon>
        <taxon>Paracoccaceae</taxon>
        <taxon>Amylibacter</taxon>
    </lineage>
</organism>
<dbReference type="InterPro" id="IPR029767">
    <property type="entry name" value="WecB-like"/>
</dbReference>
<dbReference type="Proteomes" id="UP001156694">
    <property type="component" value="Unassembled WGS sequence"/>
</dbReference>
<dbReference type="PANTHER" id="PTHR43174">
    <property type="entry name" value="UDP-N-ACETYLGLUCOSAMINE 2-EPIMERASE"/>
    <property type="match status" value="1"/>
</dbReference>
<keyword evidence="1" id="KW-0413">Isomerase</keyword>
<feature type="domain" description="UDP-N-acetylglucosamine 2-epimerase" evidence="2">
    <location>
        <begin position="23"/>
        <end position="359"/>
    </location>
</feature>
<dbReference type="RefSeq" id="WP_284379165.1">
    <property type="nucleotide sequence ID" value="NZ_BSNN01000007.1"/>
</dbReference>
<sequence length="363" mass="39851">MKKIITILGARPQFIKASTISHEIARTDGISETLLHTGQHFDENMSDVFFDELNIPKPAYNLGVSGGRHGQMTGRQLEKIETVLLDEKPDAVLVYGDTNSTMAGALAAAQNQIPIAHVEAGLRSFNRAMPEEINRVMTDHLSNWLFAPTQLAVDNLKTEGIAGARVTNCGDVMYDAALHYADIAREKSAILTDLDLTEGHFRLATLHRPANTDSVENLRAIFTAFQELAREMPLVLPLHPRTRNALNVAGLFDQLTAGLTLTDPLGFLDIIRLMQSAKLVLTDSGGVQKEAYFHATPVSILRDETEWVELLDMGWAELVDVRDPANITSSAARLENQTGDSLQKPYGDGSATRQIVQTLLSEL</sequence>
<dbReference type="SUPFAM" id="SSF53756">
    <property type="entry name" value="UDP-Glycosyltransferase/glycogen phosphorylase"/>
    <property type="match status" value="1"/>
</dbReference>
<proteinExistence type="inferred from homology"/>
<keyword evidence="4" id="KW-1185">Reference proteome</keyword>